<sequence>MKSDSNKKHHALTLLDSPSTFIIPVSNNTFKHNNMQTPNFYTSNSKLINMSSINGNFNNSDSTIVDQSDNFGSIINNNNQLGQDNLISSDYIKATKIDLASNISTAHNQRHKFSPEEDIELSRIIAINGPKKWDQIALSMPGRTGRQCRDRFQNYLNPSLTNGPWTREEDKLLEQKVKEVGQHWNKISRFFNGRSSNNIKNRWYTYICKQKQKQHQIIEEINIHKNRQKLGSNTAENDHNYMNNEYVADKYINNINNNSSNKYSSNEVSSNLLSNENHNLKFAPHFIDKGYNFDNLTTNTKNEKKTFFPPIYPPNNNIFSPLNNDMFNFLNKDLK</sequence>
<dbReference type="InterPro" id="IPR009057">
    <property type="entry name" value="Homeodomain-like_sf"/>
</dbReference>
<dbReference type="SMART" id="SM00717">
    <property type="entry name" value="SANT"/>
    <property type="match status" value="2"/>
</dbReference>
<evidence type="ECO:0000313" key="7">
    <source>
        <dbReference type="EMBL" id="KAK8876227.1"/>
    </source>
</evidence>
<evidence type="ECO:0000256" key="4">
    <source>
        <dbReference type="ARBA" id="ARBA00023242"/>
    </source>
</evidence>
<accession>A0ABR2JF51</accession>
<evidence type="ECO:0008006" key="9">
    <source>
        <dbReference type="Google" id="ProtNLM"/>
    </source>
</evidence>
<evidence type="ECO:0000313" key="8">
    <source>
        <dbReference type="Proteomes" id="UP001470230"/>
    </source>
</evidence>
<dbReference type="InterPro" id="IPR051575">
    <property type="entry name" value="Myb-like_DNA-bd"/>
</dbReference>
<dbReference type="EMBL" id="JAPFFF010000012">
    <property type="protein sequence ID" value="KAK8876227.1"/>
    <property type="molecule type" value="Genomic_DNA"/>
</dbReference>
<keyword evidence="1" id="KW-0805">Transcription regulation</keyword>
<keyword evidence="2" id="KW-0238">DNA-binding</keyword>
<feature type="domain" description="Myb-like" evidence="5">
    <location>
        <begin position="157"/>
        <end position="207"/>
    </location>
</feature>
<dbReference type="InterPro" id="IPR017930">
    <property type="entry name" value="Myb_dom"/>
</dbReference>
<feature type="domain" description="HTH myb-type" evidence="6">
    <location>
        <begin position="109"/>
        <end position="156"/>
    </location>
</feature>
<evidence type="ECO:0000256" key="2">
    <source>
        <dbReference type="ARBA" id="ARBA00023125"/>
    </source>
</evidence>
<feature type="domain" description="HTH myb-type" evidence="6">
    <location>
        <begin position="157"/>
        <end position="211"/>
    </location>
</feature>
<dbReference type="SUPFAM" id="SSF46689">
    <property type="entry name" value="Homeodomain-like"/>
    <property type="match status" value="2"/>
</dbReference>
<organism evidence="7 8">
    <name type="scientific">Tritrichomonas musculus</name>
    <dbReference type="NCBI Taxonomy" id="1915356"/>
    <lineage>
        <taxon>Eukaryota</taxon>
        <taxon>Metamonada</taxon>
        <taxon>Parabasalia</taxon>
        <taxon>Tritrichomonadida</taxon>
        <taxon>Tritrichomonadidae</taxon>
        <taxon>Tritrichomonas</taxon>
    </lineage>
</organism>
<feature type="domain" description="Myb-like" evidence="5">
    <location>
        <begin position="105"/>
        <end position="156"/>
    </location>
</feature>
<protein>
    <recommendedName>
        <fullName evidence="9">Myb-like DNA-binding domain containing protein</fullName>
    </recommendedName>
</protein>
<reference evidence="7 8" key="1">
    <citation type="submission" date="2024-04" db="EMBL/GenBank/DDBJ databases">
        <title>Tritrichomonas musculus Genome.</title>
        <authorList>
            <person name="Alves-Ferreira E."/>
            <person name="Grigg M."/>
            <person name="Lorenzi H."/>
            <person name="Galac M."/>
        </authorList>
    </citation>
    <scope>NUCLEOTIDE SEQUENCE [LARGE SCALE GENOMIC DNA]</scope>
    <source>
        <strain evidence="7 8">EAF2021</strain>
    </source>
</reference>
<dbReference type="PANTHER" id="PTHR46621">
    <property type="entry name" value="SNRNA-ACTIVATING PROTEIN COMPLEX SUBUNIT 4"/>
    <property type="match status" value="1"/>
</dbReference>
<evidence type="ECO:0000259" key="5">
    <source>
        <dbReference type="PROSITE" id="PS50090"/>
    </source>
</evidence>
<dbReference type="CDD" id="cd00167">
    <property type="entry name" value="SANT"/>
    <property type="match status" value="2"/>
</dbReference>
<name>A0ABR2JF51_9EUKA</name>
<keyword evidence="4" id="KW-0539">Nucleus</keyword>
<dbReference type="Gene3D" id="1.10.10.60">
    <property type="entry name" value="Homeodomain-like"/>
    <property type="match status" value="2"/>
</dbReference>
<evidence type="ECO:0000256" key="3">
    <source>
        <dbReference type="ARBA" id="ARBA00023163"/>
    </source>
</evidence>
<evidence type="ECO:0000256" key="1">
    <source>
        <dbReference type="ARBA" id="ARBA00023015"/>
    </source>
</evidence>
<dbReference type="PROSITE" id="PS51294">
    <property type="entry name" value="HTH_MYB"/>
    <property type="match status" value="2"/>
</dbReference>
<evidence type="ECO:0000259" key="6">
    <source>
        <dbReference type="PROSITE" id="PS51294"/>
    </source>
</evidence>
<gene>
    <name evidence="7" type="ORF">M9Y10_006418</name>
</gene>
<keyword evidence="8" id="KW-1185">Reference proteome</keyword>
<dbReference type="PROSITE" id="PS50090">
    <property type="entry name" value="MYB_LIKE"/>
    <property type="match status" value="2"/>
</dbReference>
<dbReference type="Pfam" id="PF00249">
    <property type="entry name" value="Myb_DNA-binding"/>
    <property type="match status" value="2"/>
</dbReference>
<dbReference type="PANTHER" id="PTHR46621:SF1">
    <property type="entry name" value="SNRNA-ACTIVATING PROTEIN COMPLEX SUBUNIT 4"/>
    <property type="match status" value="1"/>
</dbReference>
<comment type="caution">
    <text evidence="7">The sequence shown here is derived from an EMBL/GenBank/DDBJ whole genome shotgun (WGS) entry which is preliminary data.</text>
</comment>
<dbReference type="InterPro" id="IPR001005">
    <property type="entry name" value="SANT/Myb"/>
</dbReference>
<dbReference type="Proteomes" id="UP001470230">
    <property type="component" value="Unassembled WGS sequence"/>
</dbReference>
<keyword evidence="3" id="KW-0804">Transcription</keyword>
<proteinExistence type="predicted"/>